<sequence length="258" mass="28794">MLASMNDGDVSISAYDTAWVALVEDIHGNGGPQFPTSLEWISNNQLPDGSWGDSLVFEAHDRVISTLACTVALQKWKIHPDKSKKGLEFLKENIWKLEYANAEHMTCGFELSFPSLIEMGRKLDIEVPDDSPVLQKIYARRNRKLQRIPKDVLHTVPTTLLHTMEGLGVVGLEWEKLLKFQCSNGSFLINTSSTAYALMQTKDENCFRYLNEIVENFNGGGSWNLTFLSVRSGEGLNNYSTSSKTLPHVAPSISTTAH</sequence>
<reference evidence="1 2" key="1">
    <citation type="journal article" date="2021" name="Hortic Res">
        <title>High-quality reference genome and annotation aids understanding of berry development for evergreen blueberry (Vaccinium darrowii).</title>
        <authorList>
            <person name="Yu J."/>
            <person name="Hulse-Kemp A.M."/>
            <person name="Babiker E."/>
            <person name="Staton M."/>
        </authorList>
    </citation>
    <scope>NUCLEOTIDE SEQUENCE [LARGE SCALE GENOMIC DNA]</scope>
    <source>
        <strain evidence="2">cv. NJ 8807/NJ 8810</strain>
        <tissue evidence="1">Young leaf</tissue>
    </source>
</reference>
<keyword evidence="2" id="KW-1185">Reference proteome</keyword>
<accession>A0ACB7Z026</accession>
<gene>
    <name evidence="1" type="ORF">Vadar_029664</name>
</gene>
<comment type="caution">
    <text evidence="1">The sequence shown here is derived from an EMBL/GenBank/DDBJ whole genome shotgun (WGS) entry which is preliminary data.</text>
</comment>
<dbReference type="Proteomes" id="UP000828048">
    <property type="component" value="Chromosome 3"/>
</dbReference>
<evidence type="ECO:0000313" key="1">
    <source>
        <dbReference type="EMBL" id="KAH7858943.1"/>
    </source>
</evidence>
<organism evidence="1 2">
    <name type="scientific">Vaccinium darrowii</name>
    <dbReference type="NCBI Taxonomy" id="229202"/>
    <lineage>
        <taxon>Eukaryota</taxon>
        <taxon>Viridiplantae</taxon>
        <taxon>Streptophyta</taxon>
        <taxon>Embryophyta</taxon>
        <taxon>Tracheophyta</taxon>
        <taxon>Spermatophyta</taxon>
        <taxon>Magnoliopsida</taxon>
        <taxon>eudicotyledons</taxon>
        <taxon>Gunneridae</taxon>
        <taxon>Pentapetalae</taxon>
        <taxon>asterids</taxon>
        <taxon>Ericales</taxon>
        <taxon>Ericaceae</taxon>
        <taxon>Vaccinioideae</taxon>
        <taxon>Vaccinieae</taxon>
        <taxon>Vaccinium</taxon>
    </lineage>
</organism>
<proteinExistence type="predicted"/>
<dbReference type="EMBL" id="CM037153">
    <property type="protein sequence ID" value="KAH7858943.1"/>
    <property type="molecule type" value="Genomic_DNA"/>
</dbReference>
<name>A0ACB7Z026_9ERIC</name>
<protein>
    <submittedName>
        <fullName evidence="1">Uncharacterized protein</fullName>
    </submittedName>
</protein>
<evidence type="ECO:0000313" key="2">
    <source>
        <dbReference type="Proteomes" id="UP000828048"/>
    </source>
</evidence>